<proteinExistence type="predicted"/>
<evidence type="ECO:0000313" key="2">
    <source>
        <dbReference type="Proteomes" id="UP000186919"/>
    </source>
</evidence>
<dbReference type="AlphaFoldDB" id="A0A179VGZ9"/>
<evidence type="ECO:0000313" key="1">
    <source>
        <dbReference type="EMBL" id="OAT70937.1"/>
    </source>
</evidence>
<comment type="caution">
    <text evidence="1">The sequence shown here is derived from an EMBL/GenBank/DDBJ whole genome shotgun (WGS) entry which is preliminary data.</text>
</comment>
<dbReference type="RefSeq" id="WP_032692553.1">
    <property type="nucleotide sequence ID" value="NZ_LQYE01000001.1"/>
</dbReference>
<sequence>MAMPMYANAQGDGLFLVLKFRADDGLDTGSYTGSYRHKPACRSYNTFAAAKSQRTRYRNQGYGARIAEVTIAGGEPSIRWVEG</sequence>
<gene>
    <name evidence="1" type="ORF">AWB85_06600</name>
</gene>
<dbReference type="Proteomes" id="UP000186919">
    <property type="component" value="Unassembled WGS sequence"/>
</dbReference>
<reference evidence="1 2" key="1">
    <citation type="submission" date="2016-01" db="EMBL/GenBank/DDBJ databases">
        <title>Mycobacterium immunogenum strain CD11_6 genome sequencing and assembly.</title>
        <authorList>
            <person name="Kaur G."/>
            <person name="Nair G.R."/>
            <person name="Mayilraj S."/>
        </authorList>
    </citation>
    <scope>NUCLEOTIDE SEQUENCE [LARGE SCALE GENOMIC DNA]</scope>
    <source>
        <strain evidence="1 2">CD11-6</strain>
    </source>
</reference>
<dbReference type="EMBL" id="LQYE01000001">
    <property type="protein sequence ID" value="OAT70937.1"/>
    <property type="molecule type" value="Genomic_DNA"/>
</dbReference>
<organism evidence="1 2">
    <name type="scientific">Mycobacteroides immunogenum</name>
    <dbReference type="NCBI Taxonomy" id="83262"/>
    <lineage>
        <taxon>Bacteria</taxon>
        <taxon>Bacillati</taxon>
        <taxon>Actinomycetota</taxon>
        <taxon>Actinomycetes</taxon>
        <taxon>Mycobacteriales</taxon>
        <taxon>Mycobacteriaceae</taxon>
        <taxon>Mycobacteroides</taxon>
    </lineage>
</organism>
<name>A0A179VGZ9_9MYCO</name>
<protein>
    <submittedName>
        <fullName evidence="1">Uncharacterized protein</fullName>
    </submittedName>
</protein>
<accession>A0A179VGZ9</accession>